<evidence type="ECO:0008006" key="3">
    <source>
        <dbReference type="Google" id="ProtNLM"/>
    </source>
</evidence>
<evidence type="ECO:0000313" key="1">
    <source>
        <dbReference type="EMBL" id="KTT18199.1"/>
    </source>
</evidence>
<sequence>MFSVRPGVDLEDALVHLSTLLRGAYAANLKATELASVTCCDLLLGNDHGLESATAVVEALLNGLEAQRRVPDR</sequence>
<reference evidence="1 2" key="1">
    <citation type="journal article" date="2016" name="Front. Microbiol.">
        <title>Genomic Resource of Rice Seed Associated Bacteria.</title>
        <authorList>
            <person name="Midha S."/>
            <person name="Bansal K."/>
            <person name="Sharma S."/>
            <person name="Kumar N."/>
            <person name="Patil P.P."/>
            <person name="Chaudhry V."/>
            <person name="Patil P.B."/>
        </authorList>
    </citation>
    <scope>NUCLEOTIDE SEQUENCE [LARGE SCALE GENOMIC DNA]</scope>
    <source>
        <strain evidence="1 2">NS96</strain>
    </source>
</reference>
<organism evidence="1 2">
    <name type="scientific">Pseudomonas parafulva</name>
    <dbReference type="NCBI Taxonomy" id="157782"/>
    <lineage>
        <taxon>Bacteria</taxon>
        <taxon>Pseudomonadati</taxon>
        <taxon>Pseudomonadota</taxon>
        <taxon>Gammaproteobacteria</taxon>
        <taxon>Pseudomonadales</taxon>
        <taxon>Pseudomonadaceae</taxon>
        <taxon>Pseudomonas</taxon>
    </lineage>
</organism>
<accession>A0AAJ0LKT9</accession>
<dbReference type="AlphaFoldDB" id="A0AAJ0LKT9"/>
<name>A0AAJ0LKT9_9PSED</name>
<protein>
    <recommendedName>
        <fullName evidence="3">DUF3077 domain-containing protein</fullName>
    </recommendedName>
</protein>
<comment type="caution">
    <text evidence="1">The sequence shown here is derived from an EMBL/GenBank/DDBJ whole genome shotgun (WGS) entry which is preliminary data.</text>
</comment>
<dbReference type="Proteomes" id="UP000071644">
    <property type="component" value="Unassembled WGS sequence"/>
</dbReference>
<gene>
    <name evidence="1" type="ORF">NS96R_08865</name>
</gene>
<dbReference type="EMBL" id="LDSN01000021">
    <property type="protein sequence ID" value="KTT18199.1"/>
    <property type="molecule type" value="Genomic_DNA"/>
</dbReference>
<proteinExistence type="predicted"/>
<evidence type="ECO:0000313" key="2">
    <source>
        <dbReference type="Proteomes" id="UP000071644"/>
    </source>
</evidence>